<dbReference type="CDD" id="cd16444">
    <property type="entry name" value="LipB"/>
    <property type="match status" value="1"/>
</dbReference>
<evidence type="ECO:0000256" key="5">
    <source>
        <dbReference type="ARBA" id="ARBA00024732"/>
    </source>
</evidence>
<dbReference type="GO" id="GO:0005737">
    <property type="term" value="C:cytoplasm"/>
    <property type="evidence" value="ECO:0007669"/>
    <property type="project" value="UniProtKB-SubCell"/>
</dbReference>
<dbReference type="InterPro" id="IPR020605">
    <property type="entry name" value="Octanoyltransferase_CS"/>
</dbReference>
<evidence type="ECO:0000256" key="1">
    <source>
        <dbReference type="ARBA" id="ARBA00004821"/>
    </source>
</evidence>
<dbReference type="EC" id="2.3.1.181" evidence="6 7"/>
<dbReference type="UniPathway" id="UPA00538">
    <property type="reaction ID" value="UER00592"/>
</dbReference>
<evidence type="ECO:0000256" key="10">
    <source>
        <dbReference type="PIRSR" id="PIRSR016262-3"/>
    </source>
</evidence>
<feature type="binding site" evidence="6 9">
    <location>
        <begin position="160"/>
        <end position="162"/>
    </location>
    <ligand>
        <name>substrate</name>
    </ligand>
</feature>
<dbReference type="GO" id="GO:0033819">
    <property type="term" value="F:lipoyl(octanoyl) transferase activity"/>
    <property type="evidence" value="ECO:0007669"/>
    <property type="project" value="UniProtKB-EC"/>
</dbReference>
<dbReference type="FunFam" id="3.30.930.10:FF:000020">
    <property type="entry name" value="Octanoyltransferase"/>
    <property type="match status" value="1"/>
</dbReference>
<feature type="binding site" evidence="6 9">
    <location>
        <begin position="147"/>
        <end position="149"/>
    </location>
    <ligand>
        <name>substrate</name>
    </ligand>
</feature>
<feature type="active site" description="Acyl-thioester intermediate" evidence="6 8">
    <location>
        <position position="178"/>
    </location>
</feature>
<name>A0A0R0C5I2_9GAMM</name>
<protein>
    <recommendedName>
        <fullName evidence="6 7">Octanoyltransferase</fullName>
        <ecNumber evidence="6 7">2.3.1.181</ecNumber>
    </recommendedName>
    <alternativeName>
        <fullName evidence="6">Lipoate-protein ligase B</fullName>
    </alternativeName>
    <alternativeName>
        <fullName evidence="6">Lipoyl/octanoyl transferase</fullName>
    </alternativeName>
    <alternativeName>
        <fullName evidence="6">Octanoyl-[acyl-carrier-protein]-protein N-octanoyltransferase</fullName>
    </alternativeName>
</protein>
<dbReference type="HAMAP" id="MF_00013">
    <property type="entry name" value="LipB"/>
    <property type="match status" value="1"/>
</dbReference>
<dbReference type="PANTHER" id="PTHR10993:SF7">
    <property type="entry name" value="LIPOYLTRANSFERASE 2, MITOCHONDRIAL-RELATED"/>
    <property type="match status" value="1"/>
</dbReference>
<dbReference type="NCBIfam" id="TIGR00214">
    <property type="entry name" value="lipB"/>
    <property type="match status" value="1"/>
</dbReference>
<dbReference type="Pfam" id="PF21948">
    <property type="entry name" value="LplA-B_cat"/>
    <property type="match status" value="1"/>
</dbReference>
<accession>A0A0R0C5I2</accession>
<evidence type="ECO:0000256" key="8">
    <source>
        <dbReference type="PIRSR" id="PIRSR016262-1"/>
    </source>
</evidence>
<dbReference type="OrthoDB" id="9787061at2"/>
<keyword evidence="4 6" id="KW-0012">Acyltransferase</keyword>
<comment type="caution">
    <text evidence="12">The sequence shown here is derived from an EMBL/GenBank/DDBJ whole genome shotgun (WGS) entry which is preliminary data.</text>
</comment>
<comment type="miscellaneous">
    <text evidence="6">In the reaction, the free carboxyl group of octanoic acid is attached via an amide linkage to the epsilon-amino group of a specific lysine residue of lipoyl domains of lipoate-dependent enzymes.</text>
</comment>
<evidence type="ECO:0000256" key="6">
    <source>
        <dbReference type="HAMAP-Rule" id="MF_00013"/>
    </source>
</evidence>
<dbReference type="SUPFAM" id="SSF55681">
    <property type="entry name" value="Class II aaRS and biotin synthetases"/>
    <property type="match status" value="1"/>
</dbReference>
<reference evidence="12 13" key="1">
    <citation type="submission" date="2015-05" db="EMBL/GenBank/DDBJ databases">
        <title>Genome sequencing and analysis of members of genus Stenotrophomonas.</title>
        <authorList>
            <person name="Patil P.P."/>
            <person name="Midha S."/>
            <person name="Patil P.B."/>
        </authorList>
    </citation>
    <scope>NUCLEOTIDE SEQUENCE [LARGE SCALE GENOMIC DNA]</scope>
    <source>
        <strain evidence="12 13">DSM 17805</strain>
    </source>
</reference>
<dbReference type="PANTHER" id="PTHR10993">
    <property type="entry name" value="OCTANOYLTRANSFERASE"/>
    <property type="match status" value="1"/>
</dbReference>
<dbReference type="PATRIC" id="fig|266128.3.peg.10"/>
<dbReference type="GO" id="GO:0016874">
    <property type="term" value="F:ligase activity"/>
    <property type="evidence" value="ECO:0007669"/>
    <property type="project" value="UniProtKB-KW"/>
</dbReference>
<gene>
    <name evidence="6" type="primary">lipB</name>
    <name evidence="12" type="ORF">ABB25_00045</name>
</gene>
<dbReference type="PROSITE" id="PS51733">
    <property type="entry name" value="BPL_LPL_CATALYTIC"/>
    <property type="match status" value="1"/>
</dbReference>
<sequence>MDPVTPAPTTVRQPALVRQLGRQSYVPVWKAMSAFTDARNEASSDELWVVEHESVFTLGQAGKPEHLLAPGDIPVVQVDRGGQVTYHGPGQLVVYPLLDLRRLGIGVRDYVCRIEQAIIDTLDVWNIQAQRQEGAPGVYVAGAKIAALGIRVRRGCTFHGLSFNVAMDLEPFHRINPCGYAGLQVTTVMDLGGPSSMADVTAVLLEHLARQFGLALQPTATLPDLASAV</sequence>
<evidence type="ECO:0000256" key="3">
    <source>
        <dbReference type="ARBA" id="ARBA00022679"/>
    </source>
</evidence>
<dbReference type="Gene3D" id="3.30.930.10">
    <property type="entry name" value="Bira Bifunctional Protein, Domain 2"/>
    <property type="match status" value="1"/>
</dbReference>
<evidence type="ECO:0000256" key="4">
    <source>
        <dbReference type="ARBA" id="ARBA00023315"/>
    </source>
</evidence>
<dbReference type="InterPro" id="IPR045864">
    <property type="entry name" value="aa-tRNA-synth_II/BPL/LPL"/>
</dbReference>
<evidence type="ECO:0000259" key="11">
    <source>
        <dbReference type="PROSITE" id="PS51733"/>
    </source>
</evidence>
<keyword evidence="13" id="KW-1185">Reference proteome</keyword>
<dbReference type="AlphaFoldDB" id="A0A0R0C5I2"/>
<dbReference type="PROSITE" id="PS01313">
    <property type="entry name" value="LIPB"/>
    <property type="match status" value="1"/>
</dbReference>
<feature type="domain" description="BPL/LPL catalytic" evidence="11">
    <location>
        <begin position="41"/>
        <end position="216"/>
    </location>
</feature>
<comment type="function">
    <text evidence="5 6 7">Catalyzes the transfer of endogenously produced octanoic acid from octanoyl-acyl-carrier-protein onto the lipoyl domains of lipoate-dependent enzymes. Lipoyl-ACP can also act as a substrate although octanoyl-ACP is likely to be the physiological substrate.</text>
</comment>
<keyword evidence="12" id="KW-0436">Ligase</keyword>
<dbReference type="PIRSF" id="PIRSF016262">
    <property type="entry name" value="LPLase"/>
    <property type="match status" value="1"/>
</dbReference>
<evidence type="ECO:0000256" key="7">
    <source>
        <dbReference type="PIRNR" id="PIRNR016262"/>
    </source>
</evidence>
<feature type="binding site" evidence="6 9">
    <location>
        <begin position="80"/>
        <end position="87"/>
    </location>
    <ligand>
        <name>substrate</name>
    </ligand>
</feature>
<evidence type="ECO:0000256" key="2">
    <source>
        <dbReference type="ARBA" id="ARBA00022490"/>
    </source>
</evidence>
<comment type="catalytic activity">
    <reaction evidence="6 7">
        <text>octanoyl-[ACP] + L-lysyl-[protein] = N(6)-octanoyl-L-lysyl-[protein] + holo-[ACP] + H(+)</text>
        <dbReference type="Rhea" id="RHEA:17665"/>
        <dbReference type="Rhea" id="RHEA-COMP:9636"/>
        <dbReference type="Rhea" id="RHEA-COMP:9685"/>
        <dbReference type="Rhea" id="RHEA-COMP:9752"/>
        <dbReference type="Rhea" id="RHEA-COMP:9928"/>
        <dbReference type="ChEBI" id="CHEBI:15378"/>
        <dbReference type="ChEBI" id="CHEBI:29969"/>
        <dbReference type="ChEBI" id="CHEBI:64479"/>
        <dbReference type="ChEBI" id="CHEBI:78463"/>
        <dbReference type="ChEBI" id="CHEBI:78809"/>
        <dbReference type="EC" id="2.3.1.181"/>
    </reaction>
</comment>
<proteinExistence type="inferred from homology"/>
<dbReference type="InterPro" id="IPR000544">
    <property type="entry name" value="Octanoyltransferase"/>
</dbReference>
<feature type="site" description="Lowers pKa of active site Cys" evidence="6 10">
    <location>
        <position position="144"/>
    </location>
</feature>
<organism evidence="12 13">
    <name type="scientific">Stenotrophomonas koreensis</name>
    <dbReference type="NCBI Taxonomy" id="266128"/>
    <lineage>
        <taxon>Bacteria</taxon>
        <taxon>Pseudomonadati</taxon>
        <taxon>Pseudomonadota</taxon>
        <taxon>Gammaproteobacteria</taxon>
        <taxon>Lysobacterales</taxon>
        <taxon>Lysobacteraceae</taxon>
        <taxon>Stenotrophomonas</taxon>
    </lineage>
</organism>
<evidence type="ECO:0000313" key="13">
    <source>
        <dbReference type="Proteomes" id="UP000051254"/>
    </source>
</evidence>
<dbReference type="Proteomes" id="UP000051254">
    <property type="component" value="Unassembled WGS sequence"/>
</dbReference>
<keyword evidence="3 6" id="KW-0808">Transferase</keyword>
<dbReference type="EMBL" id="LDJH01000001">
    <property type="protein sequence ID" value="KRG61025.1"/>
    <property type="molecule type" value="Genomic_DNA"/>
</dbReference>
<dbReference type="NCBIfam" id="NF010922">
    <property type="entry name" value="PRK14342.1"/>
    <property type="match status" value="1"/>
</dbReference>
<dbReference type="NCBIfam" id="NF010925">
    <property type="entry name" value="PRK14345.1"/>
    <property type="match status" value="1"/>
</dbReference>
<keyword evidence="2 6" id="KW-0963">Cytoplasm</keyword>
<comment type="similarity">
    <text evidence="6 7">Belongs to the LipB family.</text>
</comment>
<dbReference type="InterPro" id="IPR004143">
    <property type="entry name" value="BPL_LPL_catalytic"/>
</dbReference>
<evidence type="ECO:0000256" key="9">
    <source>
        <dbReference type="PIRSR" id="PIRSR016262-2"/>
    </source>
</evidence>
<dbReference type="STRING" id="266128.ABB25_00045"/>
<comment type="subcellular location">
    <subcellularLocation>
        <location evidence="6">Cytoplasm</location>
    </subcellularLocation>
</comment>
<evidence type="ECO:0000313" key="12">
    <source>
        <dbReference type="EMBL" id="KRG61025.1"/>
    </source>
</evidence>
<dbReference type="GO" id="GO:0009249">
    <property type="term" value="P:protein lipoylation"/>
    <property type="evidence" value="ECO:0007669"/>
    <property type="project" value="InterPro"/>
</dbReference>
<comment type="pathway">
    <text evidence="1 6 7">Protein modification; protein lipoylation via endogenous pathway; protein N(6)-(lipoyl)lysine from octanoyl-[acyl-carrier-protein]: step 1/2.</text>
</comment>